<dbReference type="PROSITE" id="PS51257">
    <property type="entry name" value="PROKAR_LIPOPROTEIN"/>
    <property type="match status" value="1"/>
</dbReference>
<dbReference type="EMBL" id="CP116805">
    <property type="protein sequence ID" value="WCL54220.1"/>
    <property type="molecule type" value="Genomic_DNA"/>
</dbReference>
<evidence type="ECO:0000313" key="2">
    <source>
        <dbReference type="Proteomes" id="UP001217500"/>
    </source>
</evidence>
<protein>
    <submittedName>
        <fullName evidence="1">DUF885 domain-containing protein</fullName>
    </submittedName>
</protein>
<dbReference type="InterPro" id="IPR010281">
    <property type="entry name" value="DUF885"/>
</dbReference>
<organism evidence="1 2">
    <name type="scientific">Gimibacter soli</name>
    <dbReference type="NCBI Taxonomy" id="3024400"/>
    <lineage>
        <taxon>Bacteria</taxon>
        <taxon>Pseudomonadati</taxon>
        <taxon>Pseudomonadota</taxon>
        <taxon>Alphaproteobacteria</taxon>
        <taxon>Kordiimonadales</taxon>
        <taxon>Temperatibacteraceae</taxon>
        <taxon>Gimibacter</taxon>
    </lineage>
</organism>
<sequence length="626" mass="68439">MNRHTVWLAAALALAGCGEGGDKAANNNDQPSATEMSHAGDTAEQDFAGLMHGMEVSYFSEWPQMASYYGVSEDVAGVGYAGALNITGPREEAARRTAFEELLGRMRMAPTDKLDPQQKLYLETLTSQLDKAIAPGRIVPYGAIMGTYGSWFTVYPVTQLGGPQLDVTNLLDQQHAIKTAEDADMWLQRLERYGAAVDGAIESLAASREQGVIAPDFILTKALASLADKSVEPAADHPLIATFKSKIEAAGIEPGDRVEKAIGLIDSVYLPANARLKLALEQQQPEAVHDAGIWRLPKGVELYQSLVHQMTDTNLTASQVHDIGLAEVARITAEMDAILKAQGLSEGPVGVRMQGLLKDPKFLYPNTEEGKAEILAKLNGWMDEIMPMMTEWFDTIPTQKVVVRAVPKQNEGSATGGFYDAPSLDGSRPGTFWINLKNTATWPSYTLRTLVYHEAVPGHHFQTALGLGKDVPLLMSTLYSNAFGEGWGLYSELLAKEMGLYKDDPFGDLGRLQAELHRAVRLVVDTGIHAKKWTREQAIDYMASTEGSHVDEATAEIERYVVWPGQALGYKLGMLKIVELRERARAAMGDRFRIGAFHDVVLEDSGLPLDILEKKVDRWIAGELAG</sequence>
<reference evidence="1" key="1">
    <citation type="submission" date="2023-01" db="EMBL/GenBank/DDBJ databases">
        <title>The genome sequence of Kordiimonadaceae bacterium 6D33.</title>
        <authorList>
            <person name="Liu Y."/>
        </authorList>
    </citation>
    <scope>NUCLEOTIDE SEQUENCE</scope>
    <source>
        <strain evidence="1">6D33</strain>
    </source>
</reference>
<dbReference type="Proteomes" id="UP001217500">
    <property type="component" value="Chromosome"/>
</dbReference>
<dbReference type="PANTHER" id="PTHR33361">
    <property type="entry name" value="GLR0591 PROTEIN"/>
    <property type="match status" value="1"/>
</dbReference>
<name>A0AAE9XSI1_9PROT</name>
<keyword evidence="2" id="KW-1185">Reference proteome</keyword>
<dbReference type="Pfam" id="PF05960">
    <property type="entry name" value="DUF885"/>
    <property type="match status" value="1"/>
</dbReference>
<dbReference type="AlphaFoldDB" id="A0AAE9XSI1"/>
<dbReference type="RefSeq" id="WP_289503939.1">
    <property type="nucleotide sequence ID" value="NZ_CP116805.1"/>
</dbReference>
<evidence type="ECO:0000313" key="1">
    <source>
        <dbReference type="EMBL" id="WCL54220.1"/>
    </source>
</evidence>
<gene>
    <name evidence="1" type="ORF">PH603_00415</name>
</gene>
<accession>A0AAE9XSI1</accession>
<dbReference type="PANTHER" id="PTHR33361:SF2">
    <property type="entry name" value="DUF885 DOMAIN-CONTAINING PROTEIN"/>
    <property type="match status" value="1"/>
</dbReference>
<dbReference type="KEGG" id="gso:PH603_00415"/>
<proteinExistence type="predicted"/>